<dbReference type="Proteomes" id="UP000188586">
    <property type="component" value="Unassembled WGS sequence"/>
</dbReference>
<dbReference type="RefSeq" id="WP_077303954.1">
    <property type="nucleotide sequence ID" value="NZ_JBPKCJ010000001.1"/>
</dbReference>
<dbReference type="AlphaFoldDB" id="A0A1V3SX31"/>
<sequence length="207" mass="23312">MAFAHNIGIDPKNYTSGIDYLRFKSGPPDFSYYYGQDLLIERPKGIPLHCVSLYGDPKSSLLLAYIEYFGIYRIIVRLSAQYSGTPINRSYAINPRTGCGLNVIVDLNFSDENISEILTNKEILAGLTEQVIADIIQPRLVEVFNSERDKALHEALLFALANCGAKEGDILTKDHINIISKLTTERMMPFLMNSLNLRRKTENMSSN</sequence>
<name>A0A1V3SX31_9BACT</name>
<proteinExistence type="predicted"/>
<gene>
    <name evidence="1" type="ORF">BOX24_05440</name>
</gene>
<reference evidence="1 2" key="1">
    <citation type="submission" date="2016-11" db="EMBL/GenBank/DDBJ databases">
        <title>Comparative genomics of co-occurring bacteria in distinct bioleaching systems unravels niche-specific adaptation.</title>
        <authorList>
            <person name="Zhang X."/>
            <person name="Liu X."/>
            <person name="Yin H."/>
        </authorList>
    </citation>
    <scope>NUCLEOTIDE SEQUENCE [LARGE SCALE GENOMIC DNA]</scope>
    <source>
        <strain evidence="1 2">DX</strain>
    </source>
</reference>
<accession>A0A1V3SX31</accession>
<organism evidence="1 2">
    <name type="scientific">Leptospirillum ferriphilum</name>
    <dbReference type="NCBI Taxonomy" id="178606"/>
    <lineage>
        <taxon>Bacteria</taxon>
        <taxon>Pseudomonadati</taxon>
        <taxon>Nitrospirota</taxon>
        <taxon>Nitrospiria</taxon>
        <taxon>Nitrospirales</taxon>
        <taxon>Nitrospiraceae</taxon>
        <taxon>Leptospirillum</taxon>
    </lineage>
</organism>
<dbReference type="EMBL" id="MPOJ01000010">
    <property type="protein sequence ID" value="OOH72832.1"/>
    <property type="molecule type" value="Genomic_DNA"/>
</dbReference>
<evidence type="ECO:0000313" key="1">
    <source>
        <dbReference type="EMBL" id="OOH72832.1"/>
    </source>
</evidence>
<protein>
    <submittedName>
        <fullName evidence="1">Uncharacterized protein</fullName>
    </submittedName>
</protein>
<comment type="caution">
    <text evidence="1">The sequence shown here is derived from an EMBL/GenBank/DDBJ whole genome shotgun (WGS) entry which is preliminary data.</text>
</comment>
<evidence type="ECO:0000313" key="2">
    <source>
        <dbReference type="Proteomes" id="UP000188586"/>
    </source>
</evidence>